<evidence type="ECO:0000313" key="3">
    <source>
        <dbReference type="EMBL" id="MBT0962365.1"/>
    </source>
</evidence>
<evidence type="ECO:0000313" key="4">
    <source>
        <dbReference type="Proteomes" id="UP000694660"/>
    </source>
</evidence>
<evidence type="ECO:0000256" key="2">
    <source>
        <dbReference type="SAM" id="SignalP"/>
    </source>
</evidence>
<keyword evidence="1" id="KW-0175">Coiled coil</keyword>
<feature type="signal peptide" evidence="2">
    <location>
        <begin position="1"/>
        <end position="23"/>
    </location>
</feature>
<dbReference type="AlphaFoldDB" id="A0A944H9E4"/>
<feature type="chain" id="PRO_5037391645" description="DUF4124 domain-containing protein" evidence="2">
    <location>
        <begin position="24"/>
        <end position="209"/>
    </location>
</feature>
<keyword evidence="4" id="KW-1185">Reference proteome</keyword>
<comment type="caution">
    <text evidence="3">The sequence shown here is derived from an EMBL/GenBank/DDBJ whole genome shotgun (WGS) entry which is preliminary data.</text>
</comment>
<keyword evidence="2" id="KW-0732">Signal</keyword>
<evidence type="ECO:0000256" key="1">
    <source>
        <dbReference type="SAM" id="Coils"/>
    </source>
</evidence>
<dbReference type="RefSeq" id="WP_214362316.1">
    <property type="nucleotide sequence ID" value="NZ_JAEKFT010000016.1"/>
</dbReference>
<sequence>MIVRCVAAVALVLASGFSVPARAASGAILCCENADGRRVCGDVLPQACYGRAYRRVASDGTIIERIAAPMSEAERIEAERESRLRELEEARRRMQRLQDRALLDTYRSVDDIDGRESRAVGEIERDLAKAKDRQAQLRQAQERLQEEAKLHPAGAVPAELTQAIRDNQSELAAQETVIDAKLKNIDAVRARYARDRERYKALTATAAGR</sequence>
<proteinExistence type="predicted"/>
<dbReference type="Proteomes" id="UP000694660">
    <property type="component" value="Unassembled WGS sequence"/>
</dbReference>
<accession>A0A944H9E4</accession>
<evidence type="ECO:0008006" key="5">
    <source>
        <dbReference type="Google" id="ProtNLM"/>
    </source>
</evidence>
<dbReference type="EMBL" id="JAEKFT010000016">
    <property type="protein sequence ID" value="MBT0962365.1"/>
    <property type="molecule type" value="Genomic_DNA"/>
</dbReference>
<name>A0A944H9E4_DENI1</name>
<protein>
    <recommendedName>
        <fullName evidence="5">DUF4124 domain-containing protein</fullName>
    </recommendedName>
</protein>
<reference evidence="4" key="1">
    <citation type="journal article" date="2022" name="ISME J.">
        <title>Genetic and phylogenetic analysis of dissimilatory iodate-reducing bacteria identifies potential niches across the world's oceans.</title>
        <authorList>
            <person name="Reyes-Umana V."/>
            <person name="Henning Z."/>
            <person name="Lee K."/>
            <person name="Barnum T.P."/>
            <person name="Coates J.D."/>
        </authorList>
    </citation>
    <scope>NUCLEOTIDE SEQUENCE [LARGE SCALE GENOMIC DNA]</scope>
    <source>
        <strain evidence="4">IR12</strain>
    </source>
</reference>
<organism evidence="3 4">
    <name type="scientific">Denitromonas iodatirespirans</name>
    <dbReference type="NCBI Taxonomy" id="2795389"/>
    <lineage>
        <taxon>Bacteria</taxon>
        <taxon>Pseudomonadati</taxon>
        <taxon>Pseudomonadota</taxon>
        <taxon>Betaproteobacteria</taxon>
        <taxon>Rhodocyclales</taxon>
        <taxon>Zoogloeaceae</taxon>
        <taxon>Denitromonas</taxon>
    </lineage>
</organism>
<feature type="coiled-coil region" evidence="1">
    <location>
        <begin position="70"/>
        <end position="150"/>
    </location>
</feature>
<gene>
    <name evidence="3" type="ORF">I8J34_14385</name>
</gene>